<dbReference type="GO" id="GO:0009117">
    <property type="term" value="P:nucleotide metabolic process"/>
    <property type="evidence" value="ECO:0007669"/>
    <property type="project" value="UniProtKB-KW"/>
</dbReference>
<feature type="binding site" evidence="10">
    <location>
        <position position="188"/>
    </location>
    <ligand>
        <name>substrate</name>
    </ligand>
</feature>
<comment type="similarity">
    <text evidence="1 10 11">Belongs to the HAM1 NTPase family.</text>
</comment>
<comment type="catalytic activity">
    <reaction evidence="8 10">
        <text>dITP + H2O = dIMP + diphosphate + H(+)</text>
        <dbReference type="Rhea" id="RHEA:28342"/>
        <dbReference type="ChEBI" id="CHEBI:15377"/>
        <dbReference type="ChEBI" id="CHEBI:15378"/>
        <dbReference type="ChEBI" id="CHEBI:33019"/>
        <dbReference type="ChEBI" id="CHEBI:61194"/>
        <dbReference type="ChEBI" id="CHEBI:61382"/>
        <dbReference type="EC" id="3.6.1.66"/>
    </reaction>
</comment>
<dbReference type="Pfam" id="PF01725">
    <property type="entry name" value="Ham1p_like"/>
    <property type="match status" value="1"/>
</dbReference>
<dbReference type="GO" id="GO:0000166">
    <property type="term" value="F:nucleotide binding"/>
    <property type="evidence" value="ECO:0007669"/>
    <property type="project" value="UniProtKB-KW"/>
</dbReference>
<keyword evidence="4 10" id="KW-0547">Nucleotide-binding</keyword>
<protein>
    <recommendedName>
        <fullName evidence="10">dITP/XTP pyrophosphatase</fullName>
        <ecNumber evidence="10">3.6.1.66</ecNumber>
    </recommendedName>
    <alternativeName>
        <fullName evidence="10">Non-canonical purine NTP pyrophosphatase</fullName>
    </alternativeName>
    <alternativeName>
        <fullName evidence="10">Non-standard purine NTP pyrophosphatase</fullName>
    </alternativeName>
    <alternativeName>
        <fullName evidence="10">Nucleoside-triphosphate diphosphatase</fullName>
    </alternativeName>
    <alternativeName>
        <fullName evidence="10">Nucleoside-triphosphate pyrophosphatase</fullName>
        <shortName evidence="10">NTPase</shortName>
    </alternativeName>
</protein>
<dbReference type="GO" id="GO:0036222">
    <property type="term" value="F:XTP diphosphatase activity"/>
    <property type="evidence" value="ECO:0007669"/>
    <property type="project" value="UniProtKB-UniRule"/>
</dbReference>
<name>A0A1X7HMA8_9BACL</name>
<dbReference type="SUPFAM" id="SSF52972">
    <property type="entry name" value="ITPase-like"/>
    <property type="match status" value="1"/>
</dbReference>
<reference evidence="13" key="1">
    <citation type="submission" date="2017-04" db="EMBL/GenBank/DDBJ databases">
        <authorList>
            <person name="Varghese N."/>
            <person name="Submissions S."/>
        </authorList>
    </citation>
    <scope>NUCLEOTIDE SEQUENCE [LARGE SCALE GENOMIC DNA]</scope>
    <source>
        <strain evidence="13">N3/975</strain>
    </source>
</reference>
<gene>
    <name evidence="12" type="ORF">SAMN05661091_4610</name>
</gene>
<dbReference type="STRING" id="1313296.SAMN05661091_4610"/>
<dbReference type="FunFam" id="3.90.950.10:FF:000001">
    <property type="entry name" value="dITP/XTP pyrophosphatase"/>
    <property type="match status" value="1"/>
</dbReference>
<comment type="subunit">
    <text evidence="2 10">Homodimer.</text>
</comment>
<comment type="catalytic activity">
    <reaction evidence="10">
        <text>ITP + H2O = IMP + diphosphate + H(+)</text>
        <dbReference type="Rhea" id="RHEA:29399"/>
        <dbReference type="ChEBI" id="CHEBI:15377"/>
        <dbReference type="ChEBI" id="CHEBI:15378"/>
        <dbReference type="ChEBI" id="CHEBI:33019"/>
        <dbReference type="ChEBI" id="CHEBI:58053"/>
        <dbReference type="ChEBI" id="CHEBI:61402"/>
        <dbReference type="EC" id="3.6.1.66"/>
    </reaction>
</comment>
<feature type="binding site" evidence="10">
    <location>
        <begin position="12"/>
        <end position="17"/>
    </location>
    <ligand>
        <name>substrate</name>
    </ligand>
</feature>
<keyword evidence="13" id="KW-1185">Reference proteome</keyword>
<dbReference type="InterPro" id="IPR029001">
    <property type="entry name" value="ITPase-like_fam"/>
</dbReference>
<evidence type="ECO:0000256" key="10">
    <source>
        <dbReference type="HAMAP-Rule" id="MF_01405"/>
    </source>
</evidence>
<dbReference type="Proteomes" id="UP000192940">
    <property type="component" value="Chromosome I"/>
</dbReference>
<evidence type="ECO:0000256" key="6">
    <source>
        <dbReference type="ARBA" id="ARBA00022842"/>
    </source>
</evidence>
<dbReference type="GO" id="GO:0017111">
    <property type="term" value="F:ribonucleoside triphosphate phosphatase activity"/>
    <property type="evidence" value="ECO:0007669"/>
    <property type="project" value="InterPro"/>
</dbReference>
<dbReference type="NCBIfam" id="NF011397">
    <property type="entry name" value="PRK14822.1"/>
    <property type="match status" value="1"/>
</dbReference>
<dbReference type="InterPro" id="IPR020922">
    <property type="entry name" value="dITP/XTP_pyrophosphatase"/>
</dbReference>
<dbReference type="GO" id="GO:0009146">
    <property type="term" value="P:purine nucleoside triphosphate catabolic process"/>
    <property type="evidence" value="ECO:0007669"/>
    <property type="project" value="UniProtKB-UniRule"/>
</dbReference>
<proteinExistence type="inferred from homology"/>
<evidence type="ECO:0000313" key="13">
    <source>
        <dbReference type="Proteomes" id="UP000192940"/>
    </source>
</evidence>
<keyword evidence="3 10" id="KW-0479">Metal-binding</keyword>
<evidence type="ECO:0000256" key="4">
    <source>
        <dbReference type="ARBA" id="ARBA00022741"/>
    </source>
</evidence>
<comment type="caution">
    <text evidence="10">Lacks conserved residue(s) required for the propagation of feature annotation.</text>
</comment>
<dbReference type="RefSeq" id="WP_208915337.1">
    <property type="nucleotide sequence ID" value="NZ_LT840184.1"/>
</dbReference>
<dbReference type="Gene3D" id="3.90.950.10">
    <property type="match status" value="1"/>
</dbReference>
<dbReference type="CDD" id="cd00515">
    <property type="entry name" value="HAM1"/>
    <property type="match status" value="1"/>
</dbReference>
<dbReference type="GO" id="GO:0035870">
    <property type="term" value="F:dITP diphosphatase activity"/>
    <property type="evidence" value="ECO:0007669"/>
    <property type="project" value="UniProtKB-UniRule"/>
</dbReference>
<accession>A0A1X7HMA8</accession>
<feature type="binding site" evidence="10">
    <location>
        <begin position="165"/>
        <end position="168"/>
    </location>
    <ligand>
        <name>substrate</name>
    </ligand>
</feature>
<feature type="active site" description="Proton acceptor" evidence="10">
    <location>
        <position position="74"/>
    </location>
</feature>
<evidence type="ECO:0000256" key="8">
    <source>
        <dbReference type="ARBA" id="ARBA00051875"/>
    </source>
</evidence>
<evidence type="ECO:0000256" key="5">
    <source>
        <dbReference type="ARBA" id="ARBA00022801"/>
    </source>
</evidence>
<dbReference type="NCBIfam" id="TIGR00042">
    <property type="entry name" value="RdgB/HAM1 family non-canonical purine NTP pyrophosphatase"/>
    <property type="match status" value="1"/>
</dbReference>
<keyword evidence="7 10" id="KW-0546">Nucleotide metabolism</keyword>
<organism evidence="12 13">
    <name type="scientific">Paenibacillus uliginis N3/975</name>
    <dbReference type="NCBI Taxonomy" id="1313296"/>
    <lineage>
        <taxon>Bacteria</taxon>
        <taxon>Bacillati</taxon>
        <taxon>Bacillota</taxon>
        <taxon>Bacilli</taxon>
        <taxon>Bacillales</taxon>
        <taxon>Paenibacillaceae</taxon>
        <taxon>Paenibacillus</taxon>
    </lineage>
</organism>
<evidence type="ECO:0000256" key="1">
    <source>
        <dbReference type="ARBA" id="ARBA00008023"/>
    </source>
</evidence>
<dbReference type="GO" id="GO:0046872">
    <property type="term" value="F:metal ion binding"/>
    <property type="evidence" value="ECO:0007669"/>
    <property type="project" value="UniProtKB-KW"/>
</dbReference>
<dbReference type="InterPro" id="IPR002637">
    <property type="entry name" value="RdgB/HAM1"/>
</dbReference>
<feature type="binding site" evidence="10">
    <location>
        <position position="74"/>
    </location>
    <ligand>
        <name>Mg(2+)</name>
        <dbReference type="ChEBI" id="CHEBI:18420"/>
    </ligand>
</feature>
<dbReference type="GO" id="GO:0036220">
    <property type="term" value="F:ITP diphosphatase activity"/>
    <property type="evidence" value="ECO:0007669"/>
    <property type="project" value="UniProtKB-UniRule"/>
</dbReference>
<evidence type="ECO:0000256" key="9">
    <source>
        <dbReference type="ARBA" id="ARBA00052017"/>
    </source>
</evidence>
<evidence type="ECO:0000313" key="12">
    <source>
        <dbReference type="EMBL" id="SMF89339.1"/>
    </source>
</evidence>
<dbReference type="EMBL" id="LT840184">
    <property type="protein sequence ID" value="SMF89339.1"/>
    <property type="molecule type" value="Genomic_DNA"/>
</dbReference>
<dbReference type="AlphaFoldDB" id="A0A1X7HMA8"/>
<comment type="catalytic activity">
    <reaction evidence="9 10">
        <text>XTP + H2O = XMP + diphosphate + H(+)</text>
        <dbReference type="Rhea" id="RHEA:28610"/>
        <dbReference type="ChEBI" id="CHEBI:15377"/>
        <dbReference type="ChEBI" id="CHEBI:15378"/>
        <dbReference type="ChEBI" id="CHEBI:33019"/>
        <dbReference type="ChEBI" id="CHEBI:57464"/>
        <dbReference type="ChEBI" id="CHEBI:61314"/>
        <dbReference type="EC" id="3.6.1.66"/>
    </reaction>
</comment>
<dbReference type="PANTHER" id="PTHR11067">
    <property type="entry name" value="INOSINE TRIPHOSPHATE PYROPHOSPHATASE/HAM1 PROTEIN"/>
    <property type="match status" value="1"/>
</dbReference>
<keyword evidence="5 10" id="KW-0378">Hydrolase</keyword>
<sequence length="206" mass="22552">MKLQGNVIIVATRNKGKIKEFSHAFAPFGKEVVSIFDYPELPDVVEDGKTFAENAMKKAKEVGDVLGMPVLADDSGLCVEALNGEPGVYSARYAGEHGADEDNNRKLLAELEGIRLGEDTEQPLLSSAQFVCVLVLYDPVTGQFVETRGTVDGWITSEPSGNKGFGYDPLFYVPHFEKTMADLTLEEKQSISHRGDALRQLVAKLQ</sequence>
<dbReference type="GO" id="GO:0005829">
    <property type="term" value="C:cytosol"/>
    <property type="evidence" value="ECO:0007669"/>
    <property type="project" value="TreeGrafter"/>
</dbReference>
<dbReference type="PANTHER" id="PTHR11067:SF9">
    <property type="entry name" value="INOSINE TRIPHOSPHATE PYROPHOSPHATASE"/>
    <property type="match status" value="1"/>
</dbReference>
<comment type="cofactor">
    <cofactor evidence="10">
        <name>Mg(2+)</name>
        <dbReference type="ChEBI" id="CHEBI:18420"/>
    </cofactor>
    <text evidence="10">Binds 1 Mg(2+) ion per subunit.</text>
</comment>
<comment type="function">
    <text evidence="10">Pyrophosphatase that catalyzes the hydrolysis of nucleoside triphosphates to their monophosphate derivatives, with a high preference for the non-canonical purine nucleotides XTP (xanthosine triphosphate), dITP (deoxyinosine triphosphate) and ITP. Seems to function as a house-cleaning enzyme that removes non-canonical purine nucleotides from the nucleotide pool, thus preventing their incorporation into DNA/RNA and avoiding chromosomal lesions.</text>
</comment>
<dbReference type="EC" id="3.6.1.66" evidence="10"/>
<feature type="binding site" evidence="10">
    <location>
        <begin position="193"/>
        <end position="194"/>
    </location>
    <ligand>
        <name>substrate</name>
    </ligand>
</feature>
<dbReference type="HAMAP" id="MF_01405">
    <property type="entry name" value="Non_canon_purine_NTPase"/>
    <property type="match status" value="1"/>
</dbReference>
<keyword evidence="6 10" id="KW-0460">Magnesium</keyword>
<evidence type="ECO:0000256" key="11">
    <source>
        <dbReference type="RuleBase" id="RU003781"/>
    </source>
</evidence>
<evidence type="ECO:0000256" key="3">
    <source>
        <dbReference type="ARBA" id="ARBA00022723"/>
    </source>
</evidence>
<evidence type="ECO:0000256" key="2">
    <source>
        <dbReference type="ARBA" id="ARBA00011738"/>
    </source>
</evidence>
<evidence type="ECO:0000256" key="7">
    <source>
        <dbReference type="ARBA" id="ARBA00023080"/>
    </source>
</evidence>
<feature type="binding site" evidence="10">
    <location>
        <position position="75"/>
    </location>
    <ligand>
        <name>substrate</name>
    </ligand>
</feature>